<protein>
    <recommendedName>
        <fullName evidence="4">DUF676 domain-containing protein</fullName>
    </recommendedName>
</protein>
<dbReference type="Gene3D" id="3.40.50.1820">
    <property type="entry name" value="alpha/beta hydrolase"/>
    <property type="match status" value="1"/>
</dbReference>
<gene>
    <name evidence="2" type="ORF">SAMN05444920_109109</name>
</gene>
<dbReference type="InterPro" id="IPR029058">
    <property type="entry name" value="AB_hydrolase_fold"/>
</dbReference>
<dbReference type="OrthoDB" id="8871309at2"/>
<feature type="signal peptide" evidence="1">
    <location>
        <begin position="1"/>
        <end position="31"/>
    </location>
</feature>
<evidence type="ECO:0000313" key="3">
    <source>
        <dbReference type="Proteomes" id="UP000236732"/>
    </source>
</evidence>
<reference evidence="2 3" key="1">
    <citation type="submission" date="2016-10" db="EMBL/GenBank/DDBJ databases">
        <authorList>
            <person name="de Groot N.N."/>
        </authorList>
    </citation>
    <scope>NUCLEOTIDE SEQUENCE [LARGE SCALE GENOMIC DNA]</scope>
    <source>
        <strain evidence="2 3">CGMCC 4.7037</strain>
    </source>
</reference>
<proteinExistence type="predicted"/>
<dbReference type="EMBL" id="FNVT01000009">
    <property type="protein sequence ID" value="SEG95594.1"/>
    <property type="molecule type" value="Genomic_DNA"/>
</dbReference>
<dbReference type="SUPFAM" id="SSF53474">
    <property type="entry name" value="alpha/beta-Hydrolases"/>
    <property type="match status" value="1"/>
</dbReference>
<keyword evidence="1" id="KW-0732">Signal</keyword>
<evidence type="ECO:0000256" key="1">
    <source>
        <dbReference type="SAM" id="SignalP"/>
    </source>
</evidence>
<dbReference type="RefSeq" id="WP_146103830.1">
    <property type="nucleotide sequence ID" value="NZ_FNVT01000009.1"/>
</dbReference>
<sequence length="313" mass="33631">MPRLARSGYALCLIVATVAATLIATAPAASAVPARANGHRVTVMVHGFDREADISCSGAWNSAESLLNANGWGDVVTFGYYNKATNCDLRLRGTTDTRIQEVGRQFAWTVYYLYSSRDVAIDVVTHSMGGLVAKAAIEGVNRYGVGKPAPDLSGLTVNQDDLGATTWPRDWPPFLYIEDMVTFATPHQGIGSAVVTACAITHEQCSDMRPGSGFISWLGKQPLSQIGTDYTFLASRHDDTVSADSATNKRTAHHWALYGANADGGTLTHTSIRNTSTGDWQASYGGEFSDEGEGTYPAPLPRMMDGLYDQQAH</sequence>
<dbReference type="Proteomes" id="UP000236732">
    <property type="component" value="Unassembled WGS sequence"/>
</dbReference>
<keyword evidence="3" id="KW-1185">Reference proteome</keyword>
<organism evidence="2 3">
    <name type="scientific">Nonomuraea solani</name>
    <dbReference type="NCBI Taxonomy" id="1144553"/>
    <lineage>
        <taxon>Bacteria</taxon>
        <taxon>Bacillati</taxon>
        <taxon>Actinomycetota</taxon>
        <taxon>Actinomycetes</taxon>
        <taxon>Streptosporangiales</taxon>
        <taxon>Streptosporangiaceae</taxon>
        <taxon>Nonomuraea</taxon>
    </lineage>
</organism>
<evidence type="ECO:0008006" key="4">
    <source>
        <dbReference type="Google" id="ProtNLM"/>
    </source>
</evidence>
<evidence type="ECO:0000313" key="2">
    <source>
        <dbReference type="EMBL" id="SEG95594.1"/>
    </source>
</evidence>
<name>A0A1H6EFH7_9ACTN</name>
<feature type="chain" id="PRO_5009296912" description="DUF676 domain-containing protein" evidence="1">
    <location>
        <begin position="32"/>
        <end position="313"/>
    </location>
</feature>
<dbReference type="AlphaFoldDB" id="A0A1H6EFH7"/>
<accession>A0A1H6EFH7</accession>